<evidence type="ECO:0000313" key="2">
    <source>
        <dbReference type="EMBL" id="AFI78426.1"/>
    </source>
</evidence>
<keyword evidence="1" id="KW-1133">Transmembrane helix</keyword>
<organism evidence="2">
    <name type="scientific">uncultured bacterium ws020C1</name>
    <dbReference type="NCBI Taxonomy" id="1131823"/>
    <lineage>
        <taxon>Bacteria</taxon>
        <taxon>environmental samples</taxon>
    </lineage>
</organism>
<gene>
    <name evidence="2" type="ORF">ws020C1_0021</name>
</gene>
<sequence>MDERYLHRALPGAAALGSLLLAAATSCLGGLLLFDVIVGGKPLAPGTAVTIFVAAALTLLFLWLARRYLLGLRNTRGAGRVVVIDQHGRREMSRDEAIRHVTGGGSTDERLAQDLRLQKARATKAEMAIAMRRQLERDVAELVLSVAHDQLAPADVIVELAQRRSDFSPERLQELADWVALGFELAKALGALVARHGSDQTANAQRLGISFPAAEPEFLWRTIGYFARMEG</sequence>
<evidence type="ECO:0000256" key="1">
    <source>
        <dbReference type="SAM" id="Phobius"/>
    </source>
</evidence>
<accession>I1X4K1</accession>
<dbReference type="EMBL" id="JQ256781">
    <property type="protein sequence ID" value="AFI78426.1"/>
    <property type="molecule type" value="Genomic_DNA"/>
</dbReference>
<keyword evidence="1" id="KW-0472">Membrane</keyword>
<name>I1X4K1_9BACT</name>
<feature type="transmembrane region" description="Helical" evidence="1">
    <location>
        <begin position="12"/>
        <end position="34"/>
    </location>
</feature>
<proteinExistence type="predicted"/>
<keyword evidence="1" id="KW-0812">Transmembrane</keyword>
<protein>
    <submittedName>
        <fullName evidence="2">Membrane protein</fullName>
    </submittedName>
</protein>
<reference evidence="2" key="1">
    <citation type="journal article" date="2012" name="ISME J.">
        <title>Roseobacter clade bacteria are abundant in coastal sediments and encode a novel combination of sulfur oxidation genes.</title>
        <authorList>
            <person name="Lenk S."/>
            <person name="Moraru C."/>
            <person name="Hahnke S."/>
            <person name="Arnds J."/>
            <person name="Richter M."/>
            <person name="Kube M."/>
            <person name="Reinhardt R."/>
            <person name="Brinkhoff T."/>
            <person name="Harder J."/>
            <person name="Amann R."/>
            <person name="Mussmann M."/>
        </authorList>
    </citation>
    <scope>NUCLEOTIDE SEQUENCE</scope>
</reference>
<dbReference type="AlphaFoldDB" id="I1X4K1"/>
<feature type="transmembrane region" description="Helical" evidence="1">
    <location>
        <begin position="46"/>
        <end position="65"/>
    </location>
</feature>
<dbReference type="PROSITE" id="PS51257">
    <property type="entry name" value="PROKAR_LIPOPROTEIN"/>
    <property type="match status" value="1"/>
</dbReference>